<organism evidence="2 3">
    <name type="scientific">Sanghuangporus baumii</name>
    <name type="common">Phellinus baumii</name>
    <dbReference type="NCBI Taxonomy" id="108892"/>
    <lineage>
        <taxon>Eukaryota</taxon>
        <taxon>Fungi</taxon>
        <taxon>Dikarya</taxon>
        <taxon>Basidiomycota</taxon>
        <taxon>Agaricomycotina</taxon>
        <taxon>Agaricomycetes</taxon>
        <taxon>Hymenochaetales</taxon>
        <taxon>Hymenochaetaceae</taxon>
        <taxon>Sanghuangporus</taxon>
    </lineage>
</organism>
<accession>A0A9Q5N763</accession>
<dbReference type="AlphaFoldDB" id="A0A9Q5N763"/>
<feature type="compositionally biased region" description="Low complexity" evidence="1">
    <location>
        <begin position="698"/>
        <end position="718"/>
    </location>
</feature>
<feature type="region of interest" description="Disordered" evidence="1">
    <location>
        <begin position="213"/>
        <end position="235"/>
    </location>
</feature>
<feature type="region of interest" description="Disordered" evidence="1">
    <location>
        <begin position="796"/>
        <end position="1055"/>
    </location>
</feature>
<feature type="compositionally biased region" description="Basic and acidic residues" evidence="1">
    <location>
        <begin position="898"/>
        <end position="913"/>
    </location>
</feature>
<feature type="compositionally biased region" description="Low complexity" evidence="1">
    <location>
        <begin position="623"/>
        <end position="662"/>
    </location>
</feature>
<feature type="region of interest" description="Disordered" evidence="1">
    <location>
        <begin position="83"/>
        <end position="146"/>
    </location>
</feature>
<feature type="compositionally biased region" description="Low complexity" evidence="1">
    <location>
        <begin position="452"/>
        <end position="479"/>
    </location>
</feature>
<protein>
    <submittedName>
        <fullName evidence="2">Uncharacterized protein</fullName>
    </submittedName>
</protein>
<feature type="compositionally biased region" description="Polar residues" evidence="1">
    <location>
        <begin position="51"/>
        <end position="62"/>
    </location>
</feature>
<feature type="compositionally biased region" description="Polar residues" evidence="1">
    <location>
        <begin position="937"/>
        <end position="948"/>
    </location>
</feature>
<feature type="compositionally biased region" description="Polar residues" evidence="1">
    <location>
        <begin position="811"/>
        <end position="838"/>
    </location>
</feature>
<feature type="region of interest" description="Disordered" evidence="1">
    <location>
        <begin position="411"/>
        <end position="781"/>
    </location>
</feature>
<name>A0A9Q5N763_SANBA</name>
<dbReference type="EMBL" id="LNZH02000202">
    <property type="protein sequence ID" value="OCB86358.1"/>
    <property type="molecule type" value="Genomic_DNA"/>
</dbReference>
<feature type="compositionally biased region" description="Pro residues" evidence="1">
    <location>
        <begin position="663"/>
        <end position="672"/>
    </location>
</feature>
<feature type="compositionally biased region" description="Low complexity" evidence="1">
    <location>
        <begin position="997"/>
        <end position="1008"/>
    </location>
</feature>
<reference evidence="2" key="1">
    <citation type="submission" date="2016-06" db="EMBL/GenBank/DDBJ databases">
        <title>Draft Genome sequence of the fungus Inonotus baumii.</title>
        <authorList>
            <person name="Zhu H."/>
            <person name="Lin W."/>
        </authorList>
    </citation>
    <scope>NUCLEOTIDE SEQUENCE</scope>
    <source>
        <strain evidence="2">821</strain>
    </source>
</reference>
<dbReference type="OrthoDB" id="3262497at2759"/>
<feature type="compositionally biased region" description="Pro residues" evidence="1">
    <location>
        <begin position="919"/>
        <end position="935"/>
    </location>
</feature>
<proteinExistence type="predicted"/>
<feature type="compositionally biased region" description="Pro residues" evidence="1">
    <location>
        <begin position="584"/>
        <end position="599"/>
    </location>
</feature>
<dbReference type="Proteomes" id="UP000757232">
    <property type="component" value="Unassembled WGS sequence"/>
</dbReference>
<feature type="compositionally biased region" description="Polar residues" evidence="1">
    <location>
        <begin position="480"/>
        <end position="515"/>
    </location>
</feature>
<comment type="caution">
    <text evidence="2">The sequence shown here is derived from an EMBL/GenBank/DDBJ whole genome shotgun (WGS) entry which is preliminary data.</text>
</comment>
<feature type="compositionally biased region" description="Polar residues" evidence="1">
    <location>
        <begin position="1016"/>
        <end position="1048"/>
    </location>
</feature>
<sequence>MDDVWGNAWAQPEEDVAHSLPTKSKANDVPTWSFRSDEKSKHEEADVGIPSWSTGELNWTEPSGQSSLWSSASAVDGLALEANGWGTSSDLNPKLDSQIDVDEHPYDYKLPTGETGAAGTSEDDTEGAEGISRSSTPGPIGTVTNKVTSGITTSVEQIEQSFSPPPIVLTSFEAPEAPDTFDSFESGDTSVSNSFDEGTITWASPVATFDDENSEAEAWGSAWRTPNLATNDDMEEEGKDEWAMAREQKAMRDRSVPPELLASIIDHLNGLSEDLWLEKDRPRFDQSLGNWRDGIGNAIGLEELMQKALPDTASQPPIKFSGSHSARAMAKSIKLSKNLPVVRNSPMSHLFTAKSLAAWELSVKSKTEIIKDDIPAGWKAVEPEQKGESKTATAEKRSTGLFSYFSKRASSITSPAPTVGGTDSKRSSLSREVLSDTASVLSTKRNSSDANSLSSKMQQSSSVTSLSSSIPATLSSPTAGSFSTKAAPSPSPTALSTNQAQGSASEPASQPTPSAVSRFLNRFSRSRSDTRSSSSSPRSSIALSTDDLEFLSDIVPSHSDDADEDQQLRSLTALVSSPVQSTKLPPPLAPPPLPPPPRPSSLSRSTTPHPQPHSQPLVPPLLSPSNMNSSDPLNDLMKLSAPPSSSSQPAAVPMSSGALGSVLPPPLPPPLSPTSVASISKPPTPSPLSGGAVRVVHSRTPTSTSIRSSSVSPTSGLASPPPVPSPLSSFSPVSSGVTSAGSASFVTPASKVSTQGRSASNFSPLSPIPPPPIEKSPNRDYVQASSNLLEDNEEFSDFQSHDFSSVPIPHMSSSQPKAPSAFNMSFDTPGNGVSSVNEAPQHDRFGDFGSFVSHSSPDGHSPPTSPTSPPIGPMGVPPPLPKKQTPANLNTLHVRKPSAADHDATARLLERAAARPGRWPAPPSPIPNPLPPPPSSGANSRTSTSAQSLLELGDGVPQAPVVPARSIPLKPIAGIMPPTATPSKAVSPPPSIPPPSSSSKQSSTSEASLLDFGDYTQPTLSHAVNPKTSLPLPTSSAGSTKSGLSAQDLSFFEGL</sequence>
<feature type="compositionally biased region" description="Basic and acidic residues" evidence="1">
    <location>
        <begin position="35"/>
        <end position="45"/>
    </location>
</feature>
<evidence type="ECO:0000256" key="1">
    <source>
        <dbReference type="SAM" id="MobiDB-lite"/>
    </source>
</evidence>
<feature type="compositionally biased region" description="Polar residues" evidence="1">
    <location>
        <begin position="132"/>
        <end position="146"/>
    </location>
</feature>
<feature type="compositionally biased region" description="Pro residues" evidence="1">
    <location>
        <begin position="863"/>
        <end position="881"/>
    </location>
</feature>
<gene>
    <name evidence="2" type="ORF">A7U60_g6476</name>
</gene>
<feature type="compositionally biased region" description="Low complexity" evidence="1">
    <location>
        <begin position="726"/>
        <end position="744"/>
    </location>
</feature>
<feature type="compositionally biased region" description="Low complexity" evidence="1">
    <location>
        <begin position="531"/>
        <end position="540"/>
    </location>
</feature>
<keyword evidence="3" id="KW-1185">Reference proteome</keyword>
<feature type="compositionally biased region" description="Pro residues" evidence="1">
    <location>
        <begin position="609"/>
        <end position="622"/>
    </location>
</feature>
<feature type="compositionally biased region" description="Pro residues" evidence="1">
    <location>
        <begin position="987"/>
        <end position="996"/>
    </location>
</feature>
<feature type="compositionally biased region" description="Polar residues" evidence="1">
    <location>
        <begin position="436"/>
        <end position="451"/>
    </location>
</feature>
<feature type="compositionally biased region" description="Low complexity" evidence="1">
    <location>
        <begin position="853"/>
        <end position="862"/>
    </location>
</feature>
<feature type="region of interest" description="Disordered" evidence="1">
    <location>
        <begin position="1"/>
        <end position="71"/>
    </location>
</feature>
<feature type="compositionally biased region" description="Polar residues" evidence="1">
    <location>
        <begin position="745"/>
        <end position="762"/>
    </location>
</feature>
<evidence type="ECO:0000313" key="2">
    <source>
        <dbReference type="EMBL" id="OCB86358.1"/>
    </source>
</evidence>
<feature type="compositionally biased region" description="Polar residues" evidence="1">
    <location>
        <begin position="568"/>
        <end position="583"/>
    </location>
</feature>
<evidence type="ECO:0000313" key="3">
    <source>
        <dbReference type="Proteomes" id="UP000757232"/>
    </source>
</evidence>